<feature type="repeat" description="PPR" evidence="2">
    <location>
        <begin position="169"/>
        <end position="203"/>
    </location>
</feature>
<dbReference type="EMBL" id="JACGWJ010000012">
    <property type="protein sequence ID" value="KAL0384282.1"/>
    <property type="molecule type" value="Genomic_DNA"/>
</dbReference>
<reference evidence="3" key="2">
    <citation type="journal article" date="2024" name="Plant">
        <title>Genomic evolution and insights into agronomic trait innovations of Sesamum species.</title>
        <authorList>
            <person name="Miao H."/>
            <person name="Wang L."/>
            <person name="Qu L."/>
            <person name="Liu H."/>
            <person name="Sun Y."/>
            <person name="Le M."/>
            <person name="Wang Q."/>
            <person name="Wei S."/>
            <person name="Zheng Y."/>
            <person name="Lin W."/>
            <person name="Duan Y."/>
            <person name="Cao H."/>
            <person name="Xiong S."/>
            <person name="Wang X."/>
            <person name="Wei L."/>
            <person name="Li C."/>
            <person name="Ma Q."/>
            <person name="Ju M."/>
            <person name="Zhao R."/>
            <person name="Li G."/>
            <person name="Mu C."/>
            <person name="Tian Q."/>
            <person name="Mei H."/>
            <person name="Zhang T."/>
            <person name="Gao T."/>
            <person name="Zhang H."/>
        </authorList>
    </citation>
    <scope>NUCLEOTIDE SEQUENCE</scope>
    <source>
        <strain evidence="3">G02</strain>
    </source>
</reference>
<proteinExistence type="predicted"/>
<dbReference type="FunFam" id="1.25.40.10:FF:000242">
    <property type="entry name" value="Pentatricopeptide repeat-containing protein"/>
    <property type="match status" value="1"/>
</dbReference>
<dbReference type="Gene3D" id="1.25.40.10">
    <property type="entry name" value="Tetratricopeptide repeat domain"/>
    <property type="match status" value="1"/>
</dbReference>
<keyword evidence="1" id="KW-0677">Repeat</keyword>
<accession>A0AAW2RVV0</accession>
<dbReference type="NCBIfam" id="TIGR00756">
    <property type="entry name" value="PPR"/>
    <property type="match status" value="3"/>
</dbReference>
<comment type="caution">
    <text evidence="3">The sequence shown here is derived from an EMBL/GenBank/DDBJ whole genome shotgun (WGS) entry which is preliminary data.</text>
</comment>
<dbReference type="GO" id="GO:0003723">
    <property type="term" value="F:RNA binding"/>
    <property type="evidence" value="ECO:0007669"/>
    <property type="project" value="InterPro"/>
</dbReference>
<reference evidence="3" key="1">
    <citation type="submission" date="2020-06" db="EMBL/GenBank/DDBJ databases">
        <authorList>
            <person name="Li T."/>
            <person name="Hu X."/>
            <person name="Zhang T."/>
            <person name="Song X."/>
            <person name="Zhang H."/>
            <person name="Dai N."/>
            <person name="Sheng W."/>
            <person name="Hou X."/>
            <person name="Wei L."/>
        </authorList>
    </citation>
    <scope>NUCLEOTIDE SEQUENCE</scope>
    <source>
        <strain evidence="3">G02</strain>
        <tissue evidence="3">Leaf</tissue>
    </source>
</reference>
<dbReference type="Pfam" id="PF01535">
    <property type="entry name" value="PPR"/>
    <property type="match status" value="3"/>
</dbReference>
<name>A0AAW2RVV0_SESRA</name>
<feature type="repeat" description="PPR" evidence="2">
    <location>
        <begin position="101"/>
        <end position="135"/>
    </location>
</feature>
<dbReference type="InterPro" id="IPR002885">
    <property type="entry name" value="PPR_rpt"/>
</dbReference>
<evidence type="ECO:0000256" key="1">
    <source>
        <dbReference type="ARBA" id="ARBA00022737"/>
    </source>
</evidence>
<protein>
    <submittedName>
        <fullName evidence="3">Pentatricopeptide repeat-containing protein, chloroplastic</fullName>
    </submittedName>
</protein>
<dbReference type="InterPro" id="IPR046960">
    <property type="entry name" value="PPR_At4g14850-like_plant"/>
</dbReference>
<dbReference type="InterPro" id="IPR011990">
    <property type="entry name" value="TPR-like_helical_dom_sf"/>
</dbReference>
<evidence type="ECO:0000313" key="3">
    <source>
        <dbReference type="EMBL" id="KAL0384282.1"/>
    </source>
</evidence>
<dbReference type="GO" id="GO:0009451">
    <property type="term" value="P:RNA modification"/>
    <property type="evidence" value="ECO:0007669"/>
    <property type="project" value="InterPro"/>
</dbReference>
<dbReference type="AlphaFoldDB" id="A0AAW2RVV0"/>
<sequence length="248" mass="27236">MVSVLSACAEIGDLDLGMWVHRYMRTRGHKGVLSSNVNLATALINMYCKCGSLDEARKVFDQIRKRCGFIQCMIIGLAVNGEGEEALRLFSKMLELRLCPDSGTLLGVLCACSHSGLLDKGREIFKEMAREGSISPKLEHYACYIDLLSRSGFIEEALGVATSMPFKPNNFVWGSLLSGCVLHNRLELAQKLRGVMRAKGVSKQAGRSWINIGGVVLEFVAGSASYLQIGSIHEMMQSLLKEMRLSSP</sequence>
<dbReference type="PROSITE" id="PS51375">
    <property type="entry name" value="PPR"/>
    <property type="match status" value="3"/>
</dbReference>
<dbReference type="Pfam" id="PF12854">
    <property type="entry name" value="PPR_1"/>
    <property type="match status" value="1"/>
</dbReference>
<feature type="repeat" description="PPR" evidence="2">
    <location>
        <begin position="36"/>
        <end position="66"/>
    </location>
</feature>
<organism evidence="3">
    <name type="scientific">Sesamum radiatum</name>
    <name type="common">Black benniseed</name>
    <dbReference type="NCBI Taxonomy" id="300843"/>
    <lineage>
        <taxon>Eukaryota</taxon>
        <taxon>Viridiplantae</taxon>
        <taxon>Streptophyta</taxon>
        <taxon>Embryophyta</taxon>
        <taxon>Tracheophyta</taxon>
        <taxon>Spermatophyta</taxon>
        <taxon>Magnoliopsida</taxon>
        <taxon>eudicotyledons</taxon>
        <taxon>Gunneridae</taxon>
        <taxon>Pentapetalae</taxon>
        <taxon>asterids</taxon>
        <taxon>lamiids</taxon>
        <taxon>Lamiales</taxon>
        <taxon>Pedaliaceae</taxon>
        <taxon>Sesamum</taxon>
    </lineage>
</organism>
<gene>
    <name evidence="3" type="ORF">Sradi_2822500</name>
</gene>
<dbReference type="PANTHER" id="PTHR47926">
    <property type="entry name" value="PENTATRICOPEPTIDE REPEAT-CONTAINING PROTEIN"/>
    <property type="match status" value="1"/>
</dbReference>
<evidence type="ECO:0000256" key="2">
    <source>
        <dbReference type="PROSITE-ProRule" id="PRU00708"/>
    </source>
</evidence>